<evidence type="ECO:0000313" key="3">
    <source>
        <dbReference type="Proteomes" id="UP000479190"/>
    </source>
</evidence>
<dbReference type="GO" id="GO:0050218">
    <property type="term" value="F:propionate-CoA ligase activity"/>
    <property type="evidence" value="ECO:0007669"/>
    <property type="project" value="TreeGrafter"/>
</dbReference>
<sequence>MLNDALTQISVARPHCVVHQRRNVWVAPLQPDQYDWDELMDLAEPHPCVPVEANEPLYVLYTSGTTGTISYLQCYFDINFKKEKKKSRIDEGMLLSLSALRQSEGCAEATGRPHRHSLLDHEGDLRHGQELGLVGRVGSRLGRRSVLHLLRAAALRLHERHVRGQTR</sequence>
<gene>
    <name evidence="2" type="ORF">TBRA_LOCUS7166</name>
</gene>
<reference evidence="2 3" key="1">
    <citation type="submission" date="2020-02" db="EMBL/GenBank/DDBJ databases">
        <authorList>
            <person name="Ferguson B K."/>
        </authorList>
    </citation>
    <scope>NUCLEOTIDE SEQUENCE [LARGE SCALE GENOMIC DNA]</scope>
</reference>
<name>A0A6H5IEB8_9HYME</name>
<dbReference type="SUPFAM" id="SSF56801">
    <property type="entry name" value="Acetyl-CoA synthetase-like"/>
    <property type="match status" value="1"/>
</dbReference>
<dbReference type="Gene3D" id="3.40.50.12780">
    <property type="entry name" value="N-terminal domain of ligase-like"/>
    <property type="match status" value="1"/>
</dbReference>
<dbReference type="EC" id="6.2.1.1" evidence="1"/>
<dbReference type="InterPro" id="IPR042099">
    <property type="entry name" value="ANL_N_sf"/>
</dbReference>
<evidence type="ECO:0000313" key="2">
    <source>
        <dbReference type="EMBL" id="CAB0035268.1"/>
    </source>
</evidence>
<dbReference type="Proteomes" id="UP000479190">
    <property type="component" value="Unassembled WGS sequence"/>
</dbReference>
<organism evidence="2 3">
    <name type="scientific">Trichogramma brassicae</name>
    <dbReference type="NCBI Taxonomy" id="86971"/>
    <lineage>
        <taxon>Eukaryota</taxon>
        <taxon>Metazoa</taxon>
        <taxon>Ecdysozoa</taxon>
        <taxon>Arthropoda</taxon>
        <taxon>Hexapoda</taxon>
        <taxon>Insecta</taxon>
        <taxon>Pterygota</taxon>
        <taxon>Neoptera</taxon>
        <taxon>Endopterygota</taxon>
        <taxon>Hymenoptera</taxon>
        <taxon>Apocrita</taxon>
        <taxon>Proctotrupomorpha</taxon>
        <taxon>Chalcidoidea</taxon>
        <taxon>Trichogrammatidae</taxon>
        <taxon>Trichogramma</taxon>
    </lineage>
</organism>
<dbReference type="EMBL" id="CADCXV010000776">
    <property type="protein sequence ID" value="CAB0035268.1"/>
    <property type="molecule type" value="Genomic_DNA"/>
</dbReference>
<dbReference type="GO" id="GO:0003987">
    <property type="term" value="F:acetate-CoA ligase activity"/>
    <property type="evidence" value="ECO:0007669"/>
    <property type="project" value="UniProtKB-EC"/>
</dbReference>
<dbReference type="AlphaFoldDB" id="A0A6H5IEB8"/>
<proteinExistence type="predicted"/>
<keyword evidence="3" id="KW-1185">Reference proteome</keyword>
<dbReference type="PANTHER" id="PTHR43347:SF3">
    <property type="entry name" value="ACYL-COA SYNTHETASE SHORT-CHAIN FAMILY MEMBER 3, MITOCHONDRIAL"/>
    <property type="match status" value="1"/>
</dbReference>
<evidence type="ECO:0000256" key="1">
    <source>
        <dbReference type="ARBA" id="ARBA00013275"/>
    </source>
</evidence>
<protein>
    <recommendedName>
        <fullName evidence="1">acetate--CoA ligase</fullName>
        <ecNumber evidence="1">6.2.1.1</ecNumber>
    </recommendedName>
</protein>
<dbReference type="PANTHER" id="PTHR43347">
    <property type="entry name" value="ACYL-COA SYNTHETASE"/>
    <property type="match status" value="1"/>
</dbReference>
<dbReference type="OrthoDB" id="10253869at2759"/>
<accession>A0A6H5IEB8</accession>